<dbReference type="EMBL" id="UINC01067896">
    <property type="protein sequence ID" value="SVC00020.1"/>
    <property type="molecule type" value="Genomic_DNA"/>
</dbReference>
<sequence length="276" mass="33343">MCIKNTNNIYISYNQMNNTRNIEFKCAALVYHKNIFDIYQRKWISKCIDSVLHQSFTQFDILELNYDGTDFSVFPPDINYKKIFWNKSFNSHYQARGFLLHKAFHEMKYDIIFNVQLDKFYHLDRFKYQVEEIKRGYDIISSVNHLSQKNKKEPQNLSQNLLNITEYLEDKFYCEQCKCSYPPVFRQIHQLSHNIENTPKGDDLFLELLRHCFMNIESLRTNFEQFDKFEKMDDYKNYITNTLLKSLATKNNLDIITLKKLCHYILLFILMIENNN</sequence>
<evidence type="ECO:0000313" key="1">
    <source>
        <dbReference type="EMBL" id="SVC00020.1"/>
    </source>
</evidence>
<protein>
    <submittedName>
        <fullName evidence="1">Uncharacterized protein</fullName>
    </submittedName>
</protein>
<proteinExistence type="predicted"/>
<reference evidence="1" key="1">
    <citation type="submission" date="2018-05" db="EMBL/GenBank/DDBJ databases">
        <authorList>
            <person name="Lanie J.A."/>
            <person name="Ng W.-L."/>
            <person name="Kazmierczak K.M."/>
            <person name="Andrzejewski T.M."/>
            <person name="Davidsen T.M."/>
            <person name="Wayne K.J."/>
            <person name="Tettelin H."/>
            <person name="Glass J.I."/>
            <person name="Rusch D."/>
            <person name="Podicherti R."/>
            <person name="Tsui H.-C.T."/>
            <person name="Winkler M.E."/>
        </authorList>
    </citation>
    <scope>NUCLEOTIDE SEQUENCE</scope>
</reference>
<name>A0A382IK22_9ZZZZ</name>
<feature type="non-terminal residue" evidence="1">
    <location>
        <position position="276"/>
    </location>
</feature>
<organism evidence="1">
    <name type="scientific">marine metagenome</name>
    <dbReference type="NCBI Taxonomy" id="408172"/>
    <lineage>
        <taxon>unclassified sequences</taxon>
        <taxon>metagenomes</taxon>
        <taxon>ecological metagenomes</taxon>
    </lineage>
</organism>
<accession>A0A382IK22</accession>
<gene>
    <name evidence="1" type="ORF">METZ01_LOCUS252874</name>
</gene>
<dbReference type="AlphaFoldDB" id="A0A382IK22"/>